<dbReference type="AlphaFoldDB" id="A0A1M5CGP4"/>
<dbReference type="EMBL" id="FQVC01000009">
    <property type="protein sequence ID" value="SHF53934.1"/>
    <property type="molecule type" value="Genomic_DNA"/>
</dbReference>
<evidence type="ECO:0000313" key="1">
    <source>
        <dbReference type="EMBL" id="SHF53934.1"/>
    </source>
</evidence>
<reference evidence="1 2" key="1">
    <citation type="submission" date="2016-11" db="EMBL/GenBank/DDBJ databases">
        <authorList>
            <person name="Jaros S."/>
            <person name="Januszkiewicz K."/>
            <person name="Wedrychowicz H."/>
        </authorList>
    </citation>
    <scope>NUCLEOTIDE SEQUENCE [LARGE SCALE GENOMIC DNA]</scope>
    <source>
        <strain evidence="1 2">DSM 17137</strain>
    </source>
</reference>
<gene>
    <name evidence="1" type="ORF">SAMN02745223_02910</name>
</gene>
<organism evidence="1 2">
    <name type="scientific">Devosia limi DSM 17137</name>
    <dbReference type="NCBI Taxonomy" id="1121477"/>
    <lineage>
        <taxon>Bacteria</taxon>
        <taxon>Pseudomonadati</taxon>
        <taxon>Pseudomonadota</taxon>
        <taxon>Alphaproteobacteria</taxon>
        <taxon>Hyphomicrobiales</taxon>
        <taxon>Devosiaceae</taxon>
        <taxon>Devosia</taxon>
    </lineage>
</organism>
<proteinExistence type="predicted"/>
<sequence length="71" mass="7902">MELGLWTAWPTKLGPEPFQQFGAKQLRVQFLVGKLDEAVKVSDDHDASVLEPRGDGPKELEIDVMLTGTHK</sequence>
<accession>A0A1M5CGP4</accession>
<evidence type="ECO:0000313" key="2">
    <source>
        <dbReference type="Proteomes" id="UP000184533"/>
    </source>
</evidence>
<protein>
    <submittedName>
        <fullName evidence="1">Uncharacterized protein</fullName>
    </submittedName>
</protein>
<name>A0A1M5CGP4_9HYPH</name>
<dbReference type="Proteomes" id="UP000184533">
    <property type="component" value="Unassembled WGS sequence"/>
</dbReference>